<keyword evidence="2 7" id="KW-0812">Transmembrane</keyword>
<comment type="similarity">
    <text evidence="5">Belongs to the ThrE exporter (TC 2.A.79) family.</text>
</comment>
<evidence type="ECO:0000256" key="5">
    <source>
        <dbReference type="ARBA" id="ARBA00034125"/>
    </source>
</evidence>
<gene>
    <name evidence="10" type="ORF">BDV26DRAFT_276440</name>
</gene>
<feature type="region of interest" description="Disordered" evidence="6">
    <location>
        <begin position="1"/>
        <end position="73"/>
    </location>
</feature>
<reference evidence="10 11" key="1">
    <citation type="submission" date="2019-04" db="EMBL/GenBank/DDBJ databases">
        <title>Friends and foes A comparative genomics studyof 23 Aspergillus species from section Flavi.</title>
        <authorList>
            <consortium name="DOE Joint Genome Institute"/>
            <person name="Kjaerbolling I."/>
            <person name="Vesth T."/>
            <person name="Frisvad J.C."/>
            <person name="Nybo J.L."/>
            <person name="Theobald S."/>
            <person name="Kildgaard S."/>
            <person name="Isbrandt T."/>
            <person name="Kuo A."/>
            <person name="Sato A."/>
            <person name="Lyhne E.K."/>
            <person name="Kogle M.E."/>
            <person name="Wiebenga A."/>
            <person name="Kun R.S."/>
            <person name="Lubbers R.J."/>
            <person name="Makela M.R."/>
            <person name="Barry K."/>
            <person name="Chovatia M."/>
            <person name="Clum A."/>
            <person name="Daum C."/>
            <person name="Haridas S."/>
            <person name="He G."/>
            <person name="LaButti K."/>
            <person name="Lipzen A."/>
            <person name="Mondo S."/>
            <person name="Riley R."/>
            <person name="Salamov A."/>
            <person name="Simmons B.A."/>
            <person name="Magnuson J.K."/>
            <person name="Henrissat B."/>
            <person name="Mortensen U.H."/>
            <person name="Larsen T.O."/>
            <person name="Devries R.P."/>
            <person name="Grigoriev I.V."/>
            <person name="Machida M."/>
            <person name="Baker S.E."/>
            <person name="Andersen M.R."/>
        </authorList>
    </citation>
    <scope>NUCLEOTIDE SEQUENCE [LARGE SCALE GENOMIC DNA]</scope>
    <source>
        <strain evidence="10 11">IBT 29228</strain>
    </source>
</reference>
<sequence length="687" mass="75176">MSPVPVESNDRSPAAPRGATAGYRHISHSSMSGMGDDDGSNNNNNNNNNDTNIKNDYEYDSTPGPRRSSAPSFMNSILSPLRAIRESGARLATRLGRPTDGGDALDAAAHPEQYLAAEDVRLLDLMPDGQVHPDSYQSKLQNTMVSEARYMVQKLGVGEKLPDDVDLSEDRDVNRGVFSYLLQHQMGHRRNISQVSISTVASQDEPSPSGTNNKKRRKQKWYEDEEGDRSKGKRPVKQIRLTKHIAAILTRQRYIMQLCRAMMKYGAPTHRLEEYMRMTANVLEIQGQFMYLPGCMIVSFDDPITRTAEVHMISVVQGLELGRLANTHDIYKNVVHDRISVEQAIEELNQLMARKSRYHTVWSLIFLSGLASVAVGPWAFDARPIDMPIIFVFGCLLGFMQNVLAPASPVYSNVFEVSVAILMSFLARAFGSIRVGGEPVFCFSALTQSSIALILPGFSVLCSSLELQSHQIVAGSIRLVYTIIYSLFLGYGITVGITIYGLFDGNATTASSCPASSLSIYGNEYIQHFVFVAIYCAVAAILNQAKWKQLPVTVFLGVSGYIANYFSQALDSRLASTISAFVIGLLANLYSRLWHGHAAAAIVPGMFTLVSSGLATSGSIMSGLAYAESVRNDTVDQTSGSQNAVQQSLYGLGLSMVQTALGITVGLFFSALVVYPRGKQRSGLFNL</sequence>
<dbReference type="OrthoDB" id="413008at2759"/>
<proteinExistence type="inferred from homology"/>
<dbReference type="PANTHER" id="PTHR31082:SF11">
    <property type="entry name" value="DUF1212 DOMAIN MEMBRANE PROTEIN (AFU_ORTHOLOGUE AFUA_5G07620)"/>
    <property type="match status" value="1"/>
</dbReference>
<feature type="transmembrane region" description="Helical" evidence="7">
    <location>
        <begin position="361"/>
        <end position="379"/>
    </location>
</feature>
<evidence type="ECO:0000256" key="1">
    <source>
        <dbReference type="ARBA" id="ARBA00004141"/>
    </source>
</evidence>
<feature type="transmembrane region" description="Helical" evidence="7">
    <location>
        <begin position="602"/>
        <end position="627"/>
    </location>
</feature>
<evidence type="ECO:0000256" key="6">
    <source>
        <dbReference type="SAM" id="MobiDB-lite"/>
    </source>
</evidence>
<evidence type="ECO:0008006" key="12">
    <source>
        <dbReference type="Google" id="ProtNLM"/>
    </source>
</evidence>
<feature type="transmembrane region" description="Helical" evidence="7">
    <location>
        <begin position="385"/>
        <end position="404"/>
    </location>
</feature>
<feature type="compositionally biased region" description="Low complexity" evidence="6">
    <location>
        <begin position="29"/>
        <end position="50"/>
    </location>
</feature>
<accession>A0A5N7AQK2</accession>
<keyword evidence="11" id="KW-1185">Reference proteome</keyword>
<dbReference type="GO" id="GO:0016020">
    <property type="term" value="C:membrane"/>
    <property type="evidence" value="ECO:0007669"/>
    <property type="project" value="UniProtKB-SubCell"/>
</dbReference>
<dbReference type="PANTHER" id="PTHR31082">
    <property type="entry name" value="PHEROMONE-REGULATED MEMBRANE PROTEIN 10"/>
    <property type="match status" value="1"/>
</dbReference>
<feature type="domain" description="Threonine/Serine exporter ThrE" evidence="9">
    <location>
        <begin position="529"/>
        <end position="672"/>
    </location>
</feature>
<name>A0A5N7AQK2_9EURO</name>
<protein>
    <recommendedName>
        <fullName evidence="12">Pheromone-regulated membrane protein</fullName>
    </recommendedName>
</protein>
<keyword evidence="3 7" id="KW-1133">Transmembrane helix</keyword>
<feature type="transmembrane region" description="Helical" evidence="7">
    <location>
        <begin position="450"/>
        <end position="467"/>
    </location>
</feature>
<evidence type="ECO:0000256" key="3">
    <source>
        <dbReference type="ARBA" id="ARBA00022989"/>
    </source>
</evidence>
<feature type="transmembrane region" description="Helical" evidence="7">
    <location>
        <begin position="647"/>
        <end position="675"/>
    </location>
</feature>
<feature type="transmembrane region" description="Helical" evidence="7">
    <location>
        <begin position="573"/>
        <end position="590"/>
    </location>
</feature>
<evidence type="ECO:0000256" key="7">
    <source>
        <dbReference type="SAM" id="Phobius"/>
    </source>
</evidence>
<evidence type="ECO:0000313" key="10">
    <source>
        <dbReference type="EMBL" id="KAE8371279.1"/>
    </source>
</evidence>
<comment type="subcellular location">
    <subcellularLocation>
        <location evidence="1">Membrane</location>
        <topology evidence="1">Multi-pass membrane protein</topology>
    </subcellularLocation>
</comment>
<evidence type="ECO:0000256" key="2">
    <source>
        <dbReference type="ARBA" id="ARBA00022692"/>
    </source>
</evidence>
<feature type="region of interest" description="Disordered" evidence="6">
    <location>
        <begin position="197"/>
        <end position="236"/>
    </location>
</feature>
<organism evidence="10 11">
    <name type="scientific">Aspergillus bertholletiae</name>
    <dbReference type="NCBI Taxonomy" id="1226010"/>
    <lineage>
        <taxon>Eukaryota</taxon>
        <taxon>Fungi</taxon>
        <taxon>Dikarya</taxon>
        <taxon>Ascomycota</taxon>
        <taxon>Pezizomycotina</taxon>
        <taxon>Eurotiomycetes</taxon>
        <taxon>Eurotiomycetidae</taxon>
        <taxon>Eurotiales</taxon>
        <taxon>Aspergillaceae</taxon>
        <taxon>Aspergillus</taxon>
        <taxon>Aspergillus subgen. Circumdati</taxon>
    </lineage>
</organism>
<feature type="transmembrane region" description="Helical" evidence="7">
    <location>
        <begin position="479"/>
        <end position="503"/>
    </location>
</feature>
<dbReference type="GO" id="GO:0022857">
    <property type="term" value="F:transmembrane transporter activity"/>
    <property type="evidence" value="ECO:0007669"/>
    <property type="project" value="InterPro"/>
</dbReference>
<evidence type="ECO:0000256" key="4">
    <source>
        <dbReference type="ARBA" id="ARBA00023136"/>
    </source>
</evidence>
<evidence type="ECO:0000259" key="8">
    <source>
        <dbReference type="Pfam" id="PF06738"/>
    </source>
</evidence>
<dbReference type="Proteomes" id="UP000326198">
    <property type="component" value="Unassembled WGS sequence"/>
</dbReference>
<dbReference type="Pfam" id="PF12821">
    <property type="entry name" value="ThrE_2"/>
    <property type="match status" value="1"/>
</dbReference>
<feature type="transmembrane region" description="Helical" evidence="7">
    <location>
        <begin position="550"/>
        <end position="567"/>
    </location>
</feature>
<feature type="transmembrane region" description="Helical" evidence="7">
    <location>
        <begin position="525"/>
        <end position="543"/>
    </location>
</feature>
<dbReference type="EMBL" id="ML736443">
    <property type="protein sequence ID" value="KAE8371279.1"/>
    <property type="molecule type" value="Genomic_DNA"/>
</dbReference>
<evidence type="ECO:0000313" key="11">
    <source>
        <dbReference type="Proteomes" id="UP000326198"/>
    </source>
</evidence>
<dbReference type="InterPro" id="IPR010619">
    <property type="entry name" value="ThrE-like_N"/>
</dbReference>
<keyword evidence="4 7" id="KW-0472">Membrane</keyword>
<dbReference type="AlphaFoldDB" id="A0A5N7AQK2"/>
<dbReference type="Pfam" id="PF06738">
    <property type="entry name" value="ThrE"/>
    <property type="match status" value="1"/>
</dbReference>
<feature type="domain" description="Threonine/serine exporter-like N-terminal" evidence="8">
    <location>
        <begin position="253"/>
        <end position="499"/>
    </location>
</feature>
<evidence type="ECO:0000259" key="9">
    <source>
        <dbReference type="Pfam" id="PF12821"/>
    </source>
</evidence>
<dbReference type="InterPro" id="IPR051361">
    <property type="entry name" value="ThrE/Ser_Exporter"/>
</dbReference>
<feature type="compositionally biased region" description="Polar residues" evidence="6">
    <location>
        <begin position="197"/>
        <end position="212"/>
    </location>
</feature>
<dbReference type="InterPro" id="IPR024528">
    <property type="entry name" value="ThrE_2"/>
</dbReference>